<gene>
    <name evidence="2" type="ORF">F7R21_15750</name>
</gene>
<name>A0A6H9SZG0_9BURK</name>
<comment type="caution">
    <text evidence="2">The sequence shown here is derived from an EMBL/GenBank/DDBJ whole genome shotgun (WGS) entry which is preliminary data.</text>
</comment>
<dbReference type="Proteomes" id="UP000430232">
    <property type="component" value="Unassembled WGS sequence"/>
</dbReference>
<organism evidence="2 3">
    <name type="scientific">Burkholderia latens</name>
    <dbReference type="NCBI Taxonomy" id="488446"/>
    <lineage>
        <taxon>Bacteria</taxon>
        <taxon>Pseudomonadati</taxon>
        <taxon>Pseudomonadota</taxon>
        <taxon>Betaproteobacteria</taxon>
        <taxon>Burkholderiales</taxon>
        <taxon>Burkholderiaceae</taxon>
        <taxon>Burkholderia</taxon>
        <taxon>Burkholderia cepacia complex</taxon>
    </lineage>
</organism>
<evidence type="ECO:0000256" key="1">
    <source>
        <dbReference type="SAM" id="MobiDB-lite"/>
    </source>
</evidence>
<protein>
    <submittedName>
        <fullName evidence="2">Uncharacterized protein</fullName>
    </submittedName>
</protein>
<reference evidence="2 3" key="1">
    <citation type="submission" date="2019-09" db="EMBL/GenBank/DDBJ databases">
        <title>Draft genome sequences of 48 bacterial type strains from the CCUG.</title>
        <authorList>
            <person name="Tunovic T."/>
            <person name="Pineiro-Iglesias B."/>
            <person name="Unosson C."/>
            <person name="Inganas E."/>
            <person name="Ohlen M."/>
            <person name="Cardew S."/>
            <person name="Jensie-Markopoulos S."/>
            <person name="Salva-Serra F."/>
            <person name="Jaen-Luchoro D."/>
            <person name="Karlsson R."/>
            <person name="Svensson-Stadler L."/>
            <person name="Chun J."/>
            <person name="Moore E."/>
        </authorList>
    </citation>
    <scope>NUCLEOTIDE SEQUENCE [LARGE SCALE GENOMIC DNA]</scope>
    <source>
        <strain evidence="2 3">CCUG 54555</strain>
    </source>
</reference>
<feature type="compositionally biased region" description="Basic and acidic residues" evidence="1">
    <location>
        <begin position="1"/>
        <end position="12"/>
    </location>
</feature>
<dbReference type="AlphaFoldDB" id="A0A6H9SZG0"/>
<evidence type="ECO:0000313" key="2">
    <source>
        <dbReference type="EMBL" id="KAB0641457.1"/>
    </source>
</evidence>
<evidence type="ECO:0000313" key="3">
    <source>
        <dbReference type="Proteomes" id="UP000430232"/>
    </source>
</evidence>
<accession>A0A6H9SZG0</accession>
<feature type="region of interest" description="Disordered" evidence="1">
    <location>
        <begin position="1"/>
        <end position="44"/>
    </location>
</feature>
<keyword evidence="3" id="KW-1185">Reference proteome</keyword>
<proteinExistence type="predicted"/>
<sequence length="59" mass="6566">MKPRSRIVDRPGRGMRRRGWTSRGGAPAHAEHADAAHKTAPTRRVDAVFFRPTDTAIDT</sequence>
<dbReference type="EMBL" id="VZOJ01000038">
    <property type="protein sequence ID" value="KAB0641457.1"/>
    <property type="molecule type" value="Genomic_DNA"/>
</dbReference>